<protein>
    <submittedName>
        <fullName evidence="2">Uncharacterized protein</fullName>
    </submittedName>
</protein>
<dbReference type="PANTHER" id="PTHR48215:SF1">
    <property type="match status" value="1"/>
</dbReference>
<dbReference type="EnsemblPlants" id="TraesCS6D02G151000.1">
    <property type="protein sequence ID" value="TraesCS6D02G151000.1"/>
    <property type="gene ID" value="TraesCS6D02G151000"/>
</dbReference>
<dbReference type="Proteomes" id="UP000019116">
    <property type="component" value="Chromosome 6D"/>
</dbReference>
<dbReference type="AlphaFoldDB" id="A0A3B6QFS5"/>
<dbReference type="Gramene" id="TraesJUL6D03G03727960.1">
    <property type="protein sequence ID" value="TraesJUL6D03G03727960.1"/>
    <property type="gene ID" value="TraesJUL6D03G03727960"/>
</dbReference>
<proteinExistence type="predicted"/>
<name>A0A3B6QFS5_WHEAT</name>
<evidence type="ECO:0000313" key="3">
    <source>
        <dbReference type="Proteomes" id="UP000019116"/>
    </source>
</evidence>
<organism evidence="2">
    <name type="scientific">Triticum aestivum</name>
    <name type="common">Wheat</name>
    <dbReference type="NCBI Taxonomy" id="4565"/>
    <lineage>
        <taxon>Eukaryota</taxon>
        <taxon>Viridiplantae</taxon>
        <taxon>Streptophyta</taxon>
        <taxon>Embryophyta</taxon>
        <taxon>Tracheophyta</taxon>
        <taxon>Spermatophyta</taxon>
        <taxon>Magnoliopsida</taxon>
        <taxon>Liliopsida</taxon>
        <taxon>Poales</taxon>
        <taxon>Poaceae</taxon>
        <taxon>BOP clade</taxon>
        <taxon>Pooideae</taxon>
        <taxon>Triticodae</taxon>
        <taxon>Triticeae</taxon>
        <taxon>Triticinae</taxon>
        <taxon>Triticum</taxon>
    </lineage>
</organism>
<reference evidence="2" key="1">
    <citation type="submission" date="2018-08" db="EMBL/GenBank/DDBJ databases">
        <authorList>
            <person name="Rossello M."/>
        </authorList>
    </citation>
    <scope>NUCLEOTIDE SEQUENCE [LARGE SCALE GENOMIC DNA]</scope>
    <source>
        <strain evidence="2">cv. Chinese Spring</strain>
    </source>
</reference>
<dbReference type="Gramene" id="TraesARI6D03G03659020.1">
    <property type="protein sequence ID" value="TraesARI6D03G03659020.1"/>
    <property type="gene ID" value="TraesARI6D03G03659020"/>
</dbReference>
<keyword evidence="3" id="KW-1185">Reference proteome</keyword>
<reference evidence="2" key="2">
    <citation type="submission" date="2018-10" db="UniProtKB">
        <authorList>
            <consortium name="EnsemblPlants"/>
        </authorList>
    </citation>
    <scope>IDENTIFICATION</scope>
</reference>
<dbReference type="Gramene" id="TraesNOR6D03G03735700.1">
    <property type="protein sequence ID" value="TraesNOR6D03G03735700.1"/>
    <property type="gene ID" value="TraesNOR6D03G03735700"/>
</dbReference>
<dbReference type="Gramene" id="TraesCS6D03G0335500.1">
    <property type="protein sequence ID" value="TraesCS6D03G0335500.1.CDS"/>
    <property type="gene ID" value="TraesCS6D03G0335500"/>
</dbReference>
<dbReference type="Gramene" id="TraesLAC6D03G03645760.1">
    <property type="protein sequence ID" value="TraesLAC6D03G03645760.1"/>
    <property type="gene ID" value="TraesLAC6D03G03645760"/>
</dbReference>
<accession>A0A3B6QFS5</accession>
<dbReference type="PANTHER" id="PTHR48215">
    <property type="match status" value="1"/>
</dbReference>
<evidence type="ECO:0000313" key="2">
    <source>
        <dbReference type="EnsemblPlants" id="TraesCS6D02G151000.1"/>
    </source>
</evidence>
<feature type="region of interest" description="Disordered" evidence="1">
    <location>
        <begin position="47"/>
        <end position="66"/>
    </location>
</feature>
<dbReference type="Gramene" id="TraesCS6D02G151000.1">
    <property type="protein sequence ID" value="TraesCS6D02G151000.1"/>
    <property type="gene ID" value="TraesCS6D02G151000"/>
</dbReference>
<evidence type="ECO:0000256" key="1">
    <source>
        <dbReference type="SAM" id="MobiDB-lite"/>
    </source>
</evidence>
<dbReference type="Gramene" id="TraesSYM6D03G03642360.1">
    <property type="protein sequence ID" value="TraesSYM6D03G03642360.1"/>
    <property type="gene ID" value="TraesSYM6D03G03642360"/>
</dbReference>
<sequence length="76" mass="8077">MDKVGKTDSHFAIEKMGSFFVSTKKESLENAPNPFVGPCIVSDPNLPGAKPPLEASEVGEPYDGQLSPAVRRGLSC</sequence>